<accession>A0A0U0QUE3</accession>
<feature type="compositionally biased region" description="Low complexity" evidence="1">
    <location>
        <begin position="1"/>
        <end position="18"/>
    </location>
</feature>
<sequence length="176" mass="18118">MTPLSSSVTSSLCCTASSRTPSDTGNTQRGSITVTPIPWLCSRLATANAIGANAPMATNRTSWFKPSAGAASTSTPPRRSKAEISSPTSPLGNRNAVGPSSTSSASPSSSRNRVASLGAATRMPGTIPSIDKSHIPLWLAPSLPVIPARSSTMVTGSLCSATSIMIWSNARFRNVE</sequence>
<evidence type="ECO:0000313" key="3">
    <source>
        <dbReference type="Proteomes" id="UP000038802"/>
    </source>
</evidence>
<gene>
    <name evidence="2" type="ORF">ERS007703_01303</name>
</gene>
<dbReference type="EMBL" id="CSAE01000105">
    <property type="protein sequence ID" value="COV39532.1"/>
    <property type="molecule type" value="Genomic_DNA"/>
</dbReference>
<name>A0A0U0QUE3_MYCTX</name>
<feature type="compositionally biased region" description="Polar residues" evidence="1">
    <location>
        <begin position="19"/>
        <end position="32"/>
    </location>
</feature>
<protein>
    <submittedName>
        <fullName evidence="2">Uncharacterized protein</fullName>
    </submittedName>
</protein>
<feature type="region of interest" description="Disordered" evidence="1">
    <location>
        <begin position="1"/>
        <end position="32"/>
    </location>
</feature>
<organism evidence="2 3">
    <name type="scientific">Mycobacterium tuberculosis</name>
    <dbReference type="NCBI Taxonomy" id="1773"/>
    <lineage>
        <taxon>Bacteria</taxon>
        <taxon>Bacillati</taxon>
        <taxon>Actinomycetota</taxon>
        <taxon>Actinomycetes</taxon>
        <taxon>Mycobacteriales</taxon>
        <taxon>Mycobacteriaceae</taxon>
        <taxon>Mycobacterium</taxon>
        <taxon>Mycobacterium tuberculosis complex</taxon>
    </lineage>
</organism>
<dbReference type="AlphaFoldDB" id="A0A0U0QUE3"/>
<evidence type="ECO:0000256" key="1">
    <source>
        <dbReference type="SAM" id="MobiDB-lite"/>
    </source>
</evidence>
<proteinExistence type="predicted"/>
<feature type="region of interest" description="Disordered" evidence="1">
    <location>
        <begin position="59"/>
        <end position="114"/>
    </location>
</feature>
<feature type="compositionally biased region" description="Low complexity" evidence="1">
    <location>
        <begin position="95"/>
        <end position="114"/>
    </location>
</feature>
<evidence type="ECO:0000313" key="2">
    <source>
        <dbReference type="EMBL" id="COV39532.1"/>
    </source>
</evidence>
<reference evidence="3" key="1">
    <citation type="submission" date="2015-03" db="EMBL/GenBank/DDBJ databases">
        <authorList>
            <consortium name="Pathogen Informatics"/>
        </authorList>
    </citation>
    <scope>NUCLEOTIDE SEQUENCE [LARGE SCALE GENOMIC DNA]</scope>
    <source>
        <strain evidence="3">K00500041</strain>
    </source>
</reference>
<feature type="compositionally biased region" description="Polar residues" evidence="1">
    <location>
        <begin position="59"/>
        <end position="92"/>
    </location>
</feature>
<dbReference type="Proteomes" id="UP000038802">
    <property type="component" value="Unassembled WGS sequence"/>
</dbReference>